<dbReference type="SUPFAM" id="SSF52980">
    <property type="entry name" value="Restriction endonuclease-like"/>
    <property type="match status" value="1"/>
</dbReference>
<dbReference type="AlphaFoldDB" id="A0A1H9R4J2"/>
<evidence type="ECO:0000313" key="4">
    <source>
        <dbReference type="Proteomes" id="UP000199019"/>
    </source>
</evidence>
<dbReference type="InterPro" id="IPR003509">
    <property type="entry name" value="UPF0102_YraN-like"/>
</dbReference>
<accession>A0A1H9R4J2</accession>
<evidence type="ECO:0000256" key="2">
    <source>
        <dbReference type="HAMAP-Rule" id="MF_00048"/>
    </source>
</evidence>
<dbReference type="GO" id="GO:0004519">
    <property type="term" value="F:endonuclease activity"/>
    <property type="evidence" value="ECO:0007669"/>
    <property type="project" value="UniProtKB-KW"/>
</dbReference>
<dbReference type="Gene3D" id="3.40.1350.10">
    <property type="match status" value="1"/>
</dbReference>
<dbReference type="NCBIfam" id="NF009154">
    <property type="entry name" value="PRK12497.3-3"/>
    <property type="match status" value="1"/>
</dbReference>
<evidence type="ECO:0000313" key="3">
    <source>
        <dbReference type="EMBL" id="SER66969.1"/>
    </source>
</evidence>
<dbReference type="NCBIfam" id="TIGR00252">
    <property type="entry name" value="YraN family protein"/>
    <property type="match status" value="1"/>
</dbReference>
<dbReference type="EMBL" id="FOHB01000001">
    <property type="protein sequence ID" value="SER66969.1"/>
    <property type="molecule type" value="Genomic_DNA"/>
</dbReference>
<dbReference type="CDD" id="cd20736">
    <property type="entry name" value="PoNe_Nuclease"/>
    <property type="match status" value="1"/>
</dbReference>
<keyword evidence="3" id="KW-0378">Hydrolase</keyword>
<sequence length="124" mass="13819">MADREQESPTRTLGRYGEDLAARYLGERGMEVLDRNWRCEHGEIDLVALDGDCLVVCEVKTRRSTAFGEPVEAVTWRKAARLRRLASAWLADHELRPAGVRIDVVGILRPDAGPASLRHVRGVG</sequence>
<dbReference type="HAMAP" id="MF_00048">
    <property type="entry name" value="UPF0102"/>
    <property type="match status" value="1"/>
</dbReference>
<keyword evidence="3" id="KW-0255">Endonuclease</keyword>
<protein>
    <recommendedName>
        <fullName evidence="2">UPF0102 protein SAMN05216199_0839</fullName>
    </recommendedName>
</protein>
<evidence type="ECO:0000256" key="1">
    <source>
        <dbReference type="ARBA" id="ARBA00006738"/>
    </source>
</evidence>
<dbReference type="NCBIfam" id="NF009150">
    <property type="entry name" value="PRK12497.1-3"/>
    <property type="match status" value="1"/>
</dbReference>
<dbReference type="STRING" id="587636.SAMN05216199_0839"/>
<dbReference type="PANTHER" id="PTHR34039:SF1">
    <property type="entry name" value="UPF0102 PROTEIN YRAN"/>
    <property type="match status" value="1"/>
</dbReference>
<dbReference type="OrthoDB" id="9794876at2"/>
<dbReference type="Pfam" id="PF02021">
    <property type="entry name" value="UPF0102"/>
    <property type="match status" value="1"/>
</dbReference>
<dbReference type="GO" id="GO:0003676">
    <property type="term" value="F:nucleic acid binding"/>
    <property type="evidence" value="ECO:0007669"/>
    <property type="project" value="InterPro"/>
</dbReference>
<dbReference type="RefSeq" id="WP_091755579.1">
    <property type="nucleotide sequence ID" value="NZ_FOHB01000001.1"/>
</dbReference>
<reference evidence="4" key="1">
    <citation type="submission" date="2016-10" db="EMBL/GenBank/DDBJ databases">
        <authorList>
            <person name="Varghese N."/>
            <person name="Submissions S."/>
        </authorList>
    </citation>
    <scope>NUCLEOTIDE SEQUENCE [LARGE SCALE GENOMIC DNA]</scope>
    <source>
        <strain evidence="4">CGMCC 1.6963</strain>
    </source>
</reference>
<dbReference type="Proteomes" id="UP000199019">
    <property type="component" value="Unassembled WGS sequence"/>
</dbReference>
<proteinExistence type="inferred from homology"/>
<comment type="similarity">
    <text evidence="1 2">Belongs to the UPF0102 family.</text>
</comment>
<dbReference type="PANTHER" id="PTHR34039">
    <property type="entry name" value="UPF0102 PROTEIN YRAN"/>
    <property type="match status" value="1"/>
</dbReference>
<dbReference type="InterPro" id="IPR011335">
    <property type="entry name" value="Restrct_endonuc-II-like"/>
</dbReference>
<name>A0A1H9R4J2_9MICO</name>
<dbReference type="InterPro" id="IPR011856">
    <property type="entry name" value="tRNA_endonuc-like_dom_sf"/>
</dbReference>
<gene>
    <name evidence="3" type="ORF">SAMN05216199_0839</name>
</gene>
<keyword evidence="3" id="KW-0540">Nuclease</keyword>
<organism evidence="3 4">
    <name type="scientific">Pedococcus cremeus</name>
    <dbReference type="NCBI Taxonomy" id="587636"/>
    <lineage>
        <taxon>Bacteria</taxon>
        <taxon>Bacillati</taxon>
        <taxon>Actinomycetota</taxon>
        <taxon>Actinomycetes</taxon>
        <taxon>Micrococcales</taxon>
        <taxon>Intrasporangiaceae</taxon>
        <taxon>Pedococcus</taxon>
    </lineage>
</organism>
<keyword evidence="4" id="KW-1185">Reference proteome</keyword>